<evidence type="ECO:0000313" key="2">
    <source>
        <dbReference type="EMBL" id="KKY29013.1"/>
    </source>
</evidence>
<proteinExistence type="predicted"/>
<protein>
    <recommendedName>
        <fullName evidence="1">N-acetyltransferase domain-containing protein</fullName>
    </recommendedName>
</protein>
<dbReference type="EMBL" id="LCWF01000006">
    <property type="protein sequence ID" value="KKY29013.1"/>
    <property type="molecule type" value="Genomic_DNA"/>
</dbReference>
<sequence length="264" mass="29458">MLVPIRAPKRKLNMAKRVYEMYDSTNVTDDMLQEAAELFSENYGVWAPTAAGILGSFAKEGKHVKMSKNKLRAQCLPKDSVSSYARVVVDGRVVGNAFACRWKFNDRTVCWITQLVVHRDYRERGFAVGLLNVLKEDDDIYGLVSSHPAACVAAARAFGSIISNVNLDFIKKNAKGIMESSPVSYVRDAQLHGSLFNARETDGSVSSVDTNYYVDHTEPLEALSLVRETFDWPLGELPDGHEFLFLLEAKRRSRSRSRAGTASE</sequence>
<gene>
    <name evidence="2" type="ORF">UCRPC4_g00202</name>
</gene>
<dbReference type="OrthoDB" id="2019666at2759"/>
<reference evidence="2 3" key="2">
    <citation type="submission" date="2015-05" db="EMBL/GenBank/DDBJ databases">
        <authorList>
            <person name="Morales-Cruz A."/>
            <person name="Amrine K.C."/>
            <person name="Cantu D."/>
        </authorList>
    </citation>
    <scope>NUCLEOTIDE SEQUENCE [LARGE SCALE GENOMIC DNA]</scope>
    <source>
        <strain evidence="2">UCRPC4</strain>
    </source>
</reference>
<comment type="caution">
    <text evidence="2">The sequence shown here is derived from an EMBL/GenBank/DDBJ whole genome shotgun (WGS) entry which is preliminary data.</text>
</comment>
<dbReference type="InterPro" id="IPR016181">
    <property type="entry name" value="Acyl_CoA_acyltransferase"/>
</dbReference>
<dbReference type="Proteomes" id="UP000053317">
    <property type="component" value="Unassembled WGS sequence"/>
</dbReference>
<feature type="domain" description="N-acetyltransferase" evidence="1">
    <location>
        <begin position="77"/>
        <end position="136"/>
    </location>
</feature>
<evidence type="ECO:0000259" key="1">
    <source>
        <dbReference type="Pfam" id="PF00583"/>
    </source>
</evidence>
<dbReference type="Gene3D" id="3.40.630.30">
    <property type="match status" value="1"/>
</dbReference>
<accession>A0A0G2H105</accession>
<keyword evidence="3" id="KW-1185">Reference proteome</keyword>
<evidence type="ECO:0000313" key="3">
    <source>
        <dbReference type="Proteomes" id="UP000053317"/>
    </source>
</evidence>
<dbReference type="Pfam" id="PF00583">
    <property type="entry name" value="Acetyltransf_1"/>
    <property type="match status" value="1"/>
</dbReference>
<reference evidence="2 3" key="1">
    <citation type="submission" date="2015-05" db="EMBL/GenBank/DDBJ databases">
        <title>Distinctive expansion of gene families associated with plant cell wall degradation and secondary metabolism in the genomes of grapevine trunk pathogens.</title>
        <authorList>
            <person name="Lawrence D.P."/>
            <person name="Travadon R."/>
            <person name="Rolshausen P.E."/>
            <person name="Baumgartner K."/>
        </authorList>
    </citation>
    <scope>NUCLEOTIDE SEQUENCE [LARGE SCALE GENOMIC DNA]</scope>
    <source>
        <strain evidence="2">UCRPC4</strain>
    </source>
</reference>
<dbReference type="SUPFAM" id="SSF55729">
    <property type="entry name" value="Acyl-CoA N-acyltransferases (Nat)"/>
    <property type="match status" value="1"/>
</dbReference>
<dbReference type="InterPro" id="IPR000182">
    <property type="entry name" value="GNAT_dom"/>
</dbReference>
<dbReference type="AlphaFoldDB" id="A0A0G2H105"/>
<dbReference type="GO" id="GO:0016747">
    <property type="term" value="F:acyltransferase activity, transferring groups other than amino-acyl groups"/>
    <property type="evidence" value="ECO:0007669"/>
    <property type="project" value="InterPro"/>
</dbReference>
<name>A0A0G2H105_PHACM</name>
<organism evidence="2 3">
    <name type="scientific">Phaeomoniella chlamydospora</name>
    <name type="common">Phaeoacremonium chlamydosporum</name>
    <dbReference type="NCBI Taxonomy" id="158046"/>
    <lineage>
        <taxon>Eukaryota</taxon>
        <taxon>Fungi</taxon>
        <taxon>Dikarya</taxon>
        <taxon>Ascomycota</taxon>
        <taxon>Pezizomycotina</taxon>
        <taxon>Eurotiomycetes</taxon>
        <taxon>Chaetothyriomycetidae</taxon>
        <taxon>Phaeomoniellales</taxon>
        <taxon>Phaeomoniellaceae</taxon>
        <taxon>Phaeomoniella</taxon>
    </lineage>
</organism>